<feature type="domain" description="Amine oxidase" evidence="4">
    <location>
        <begin position="44"/>
        <end position="397"/>
    </location>
</feature>
<dbReference type="GO" id="GO:0017059">
    <property type="term" value="C:serine palmitoyltransferase complex"/>
    <property type="evidence" value="ECO:0007669"/>
    <property type="project" value="TreeGrafter"/>
</dbReference>
<keyword evidence="6" id="KW-1185">Reference proteome</keyword>
<sequence length="795" mass="86477">MHPARVVLPLIVAAAVSSAGNPPSLNGGHFIQRDVVIVGGGSSGTYAAIRLQEEGQSVVVLEKQDRLGGHTVTYTDPDTSLPFNLGVFVYHDSPIVRDYFGKLGVALRKQTPGENVQQAFYDFSTGGTVDGYEPVSRGALGAAMQKYLKITEEKYPYLKLGYDMPDPVPEELLAPYSDFIEANDLKDIVQQVSFYSSCNGNLSTRPALYGIKGFGPLLVQAIEAGLVNAASGDNQDLYRAAQSRLAQNHSVILQSNIRKVKRSADSVYVWADTHQGNVLIKAKKLVLAIPPTLTNLQRIGLDTTPGEEQLFRKINGFLYGSTVFTHPGINATTFLNNIGANTPYNLPKIPGSYLMSSLASGNTTTNKISAYFGGLDPSMTEAEVKEMIRGELDNLARDGNIGDGEPEFTFFENHTPHHLHVSADDVREGFYRKTQALQGERSTFWTGAAWVDNDSALIWTWTESYLLKHPEAYVCVAVEGLYSMDGTTGSIPAILVLKKVYGFKLLVDEAHPFLSLGSTGRGSFNYWQDLGYHCSLKEADMMACMFSNQLAVEGRKIALHGSEKLSTAVIVRVEVKVPARLSTESSMSVLRFRSWPKSLLATVCCWISPAGSSRWIIGIEESDTRADVEVGLGFPPPDAGLVSSTHANLSDTAMVCGDAEGTIGSSFAARAITPRTKHVQNLVLLASSVPHFVHKAVDMARESSSRHEMHFDTIQEVPKLLAQKYKRKLAGACIFLDDRNGLGKIGPGKLGYLNHMEQLHGEDFIVAALGPRSSSVQVLVAGSWYNAFGHQGGYV</sequence>
<dbReference type="GO" id="GO:0016020">
    <property type="term" value="C:membrane"/>
    <property type="evidence" value="ECO:0007669"/>
    <property type="project" value="GOC"/>
</dbReference>
<feature type="signal peptide" evidence="3">
    <location>
        <begin position="1"/>
        <end position="19"/>
    </location>
</feature>
<dbReference type="EMBL" id="AZHC01000011">
    <property type="protein sequence ID" value="OAA43802.1"/>
    <property type="molecule type" value="Genomic_DNA"/>
</dbReference>
<keyword evidence="3" id="KW-0732">Signal</keyword>
<comment type="cofactor">
    <cofactor evidence="1">
        <name>pyridoxal 5'-phosphate</name>
        <dbReference type="ChEBI" id="CHEBI:597326"/>
    </cofactor>
</comment>
<dbReference type="InterPro" id="IPR050087">
    <property type="entry name" value="AON_synthase_class-II"/>
</dbReference>
<proteinExistence type="predicted"/>
<dbReference type="OrthoDB" id="68575at2759"/>
<organism evidence="5 6">
    <name type="scientific">Metarhizium rileyi (strain RCEF 4871)</name>
    <name type="common">Nomuraea rileyi</name>
    <dbReference type="NCBI Taxonomy" id="1649241"/>
    <lineage>
        <taxon>Eukaryota</taxon>
        <taxon>Fungi</taxon>
        <taxon>Dikarya</taxon>
        <taxon>Ascomycota</taxon>
        <taxon>Pezizomycotina</taxon>
        <taxon>Sordariomycetes</taxon>
        <taxon>Hypocreomycetidae</taxon>
        <taxon>Hypocreales</taxon>
        <taxon>Clavicipitaceae</taxon>
        <taxon>Metarhizium</taxon>
    </lineage>
</organism>
<evidence type="ECO:0000313" key="6">
    <source>
        <dbReference type="Proteomes" id="UP000243498"/>
    </source>
</evidence>
<dbReference type="GO" id="GO:0004758">
    <property type="term" value="F:serine C-palmitoyltransferase activity"/>
    <property type="evidence" value="ECO:0007669"/>
    <property type="project" value="TreeGrafter"/>
</dbReference>
<evidence type="ECO:0000259" key="4">
    <source>
        <dbReference type="Pfam" id="PF01593"/>
    </source>
</evidence>
<dbReference type="GO" id="GO:0046512">
    <property type="term" value="P:sphingosine biosynthetic process"/>
    <property type="evidence" value="ECO:0007669"/>
    <property type="project" value="TreeGrafter"/>
</dbReference>
<evidence type="ECO:0000256" key="3">
    <source>
        <dbReference type="SAM" id="SignalP"/>
    </source>
</evidence>
<evidence type="ECO:0000313" key="5">
    <source>
        <dbReference type="EMBL" id="OAA43802.1"/>
    </source>
</evidence>
<gene>
    <name evidence="5" type="ORF">NOR_04377</name>
</gene>
<feature type="chain" id="PRO_5007885738" evidence="3">
    <location>
        <begin position="20"/>
        <end position="795"/>
    </location>
</feature>
<dbReference type="Gene3D" id="3.40.640.10">
    <property type="entry name" value="Type I PLP-dependent aspartate aminotransferase-like (Major domain)"/>
    <property type="match status" value="1"/>
</dbReference>
<dbReference type="SUPFAM" id="SSF53383">
    <property type="entry name" value="PLP-dependent transferases"/>
    <property type="match status" value="1"/>
</dbReference>
<dbReference type="STRING" id="1081105.A0A167EEV0"/>
<dbReference type="GO" id="GO:0046513">
    <property type="term" value="P:ceramide biosynthetic process"/>
    <property type="evidence" value="ECO:0007669"/>
    <property type="project" value="TreeGrafter"/>
</dbReference>
<dbReference type="InterPro" id="IPR036188">
    <property type="entry name" value="FAD/NAD-bd_sf"/>
</dbReference>
<dbReference type="AlphaFoldDB" id="A0A167EEV0"/>
<evidence type="ECO:0000256" key="2">
    <source>
        <dbReference type="ARBA" id="ARBA00022679"/>
    </source>
</evidence>
<evidence type="ECO:0000256" key="1">
    <source>
        <dbReference type="ARBA" id="ARBA00001933"/>
    </source>
</evidence>
<name>A0A167EEV0_METRR</name>
<keyword evidence="2" id="KW-0808">Transferase</keyword>
<dbReference type="PANTHER" id="PTHR13693:SF3">
    <property type="entry name" value="LD36009P"/>
    <property type="match status" value="1"/>
</dbReference>
<protein>
    <submittedName>
        <fullName evidence="5">Amine oxidase, flavin-containing superfamily</fullName>
    </submittedName>
</protein>
<comment type="caution">
    <text evidence="5">The sequence shown here is derived from an EMBL/GenBank/DDBJ whole genome shotgun (WGS) entry which is preliminary data.</text>
</comment>
<reference evidence="5 6" key="1">
    <citation type="journal article" date="2016" name="Genome Biol. Evol.">
        <title>Divergent and convergent evolution of fungal pathogenicity.</title>
        <authorList>
            <person name="Shang Y."/>
            <person name="Xiao G."/>
            <person name="Zheng P."/>
            <person name="Cen K."/>
            <person name="Zhan S."/>
            <person name="Wang C."/>
        </authorList>
    </citation>
    <scope>NUCLEOTIDE SEQUENCE [LARGE SCALE GENOMIC DNA]</scope>
    <source>
        <strain evidence="5 6">RCEF 4871</strain>
    </source>
</reference>
<dbReference type="Gene3D" id="3.30.70.1990">
    <property type="match status" value="1"/>
</dbReference>
<dbReference type="SUPFAM" id="SSF51905">
    <property type="entry name" value="FAD/NAD(P)-binding domain"/>
    <property type="match status" value="1"/>
</dbReference>
<dbReference type="InterPro" id="IPR002937">
    <property type="entry name" value="Amino_oxidase"/>
</dbReference>
<dbReference type="Pfam" id="PF01593">
    <property type="entry name" value="Amino_oxidase"/>
    <property type="match status" value="1"/>
</dbReference>
<dbReference type="Gene3D" id="1.10.405.20">
    <property type="match status" value="1"/>
</dbReference>
<accession>A0A167EEV0</accession>
<dbReference type="GO" id="GO:0016491">
    <property type="term" value="F:oxidoreductase activity"/>
    <property type="evidence" value="ECO:0007669"/>
    <property type="project" value="InterPro"/>
</dbReference>
<dbReference type="InterPro" id="IPR015421">
    <property type="entry name" value="PyrdxlP-dep_Trfase_major"/>
</dbReference>
<dbReference type="PANTHER" id="PTHR13693">
    <property type="entry name" value="CLASS II AMINOTRANSFERASE/8-AMINO-7-OXONONANOATE SYNTHASE"/>
    <property type="match status" value="1"/>
</dbReference>
<dbReference type="Proteomes" id="UP000243498">
    <property type="component" value="Unassembled WGS sequence"/>
</dbReference>
<dbReference type="InterPro" id="IPR015424">
    <property type="entry name" value="PyrdxlP-dep_Trfase"/>
</dbReference>
<dbReference type="Gene3D" id="3.50.50.60">
    <property type="entry name" value="FAD/NAD(P)-binding domain"/>
    <property type="match status" value="1"/>
</dbReference>